<comment type="caution">
    <text evidence="1">The sequence shown here is derived from an EMBL/GenBank/DDBJ whole genome shotgun (WGS) entry which is preliminary data.</text>
</comment>
<keyword evidence="2" id="KW-1185">Reference proteome</keyword>
<reference evidence="1 2" key="1">
    <citation type="journal article" date="2021" name="BMC Genomics">
        <title>Datura genome reveals duplications of psychoactive alkaloid biosynthetic genes and high mutation rate following tissue culture.</title>
        <authorList>
            <person name="Rajewski A."/>
            <person name="Carter-House D."/>
            <person name="Stajich J."/>
            <person name="Litt A."/>
        </authorList>
    </citation>
    <scope>NUCLEOTIDE SEQUENCE [LARGE SCALE GENOMIC DNA]</scope>
    <source>
        <strain evidence="1">AR-01</strain>
    </source>
</reference>
<name>A0ABS8WKM2_DATST</name>
<evidence type="ECO:0000313" key="2">
    <source>
        <dbReference type="Proteomes" id="UP000823775"/>
    </source>
</evidence>
<protein>
    <submittedName>
        <fullName evidence="1">Uncharacterized protein</fullName>
    </submittedName>
</protein>
<accession>A0ABS8WKM2</accession>
<evidence type="ECO:0000313" key="1">
    <source>
        <dbReference type="EMBL" id="MCE3050549.1"/>
    </source>
</evidence>
<gene>
    <name evidence="1" type="ORF">HAX54_047491</name>
</gene>
<dbReference type="Proteomes" id="UP000823775">
    <property type="component" value="Unassembled WGS sequence"/>
</dbReference>
<dbReference type="EMBL" id="JACEIK010007677">
    <property type="protein sequence ID" value="MCE3050549.1"/>
    <property type="molecule type" value="Genomic_DNA"/>
</dbReference>
<sequence length="67" mass="6995">MGTKSTSSQRVAPGDTSVAEVRVGEAFRVEMVDFSGGGITKDYTAEDIKHADQSVLATLSPSGTCFP</sequence>
<proteinExistence type="predicted"/>
<organism evidence="1 2">
    <name type="scientific">Datura stramonium</name>
    <name type="common">Jimsonweed</name>
    <name type="synonym">Common thornapple</name>
    <dbReference type="NCBI Taxonomy" id="4076"/>
    <lineage>
        <taxon>Eukaryota</taxon>
        <taxon>Viridiplantae</taxon>
        <taxon>Streptophyta</taxon>
        <taxon>Embryophyta</taxon>
        <taxon>Tracheophyta</taxon>
        <taxon>Spermatophyta</taxon>
        <taxon>Magnoliopsida</taxon>
        <taxon>eudicotyledons</taxon>
        <taxon>Gunneridae</taxon>
        <taxon>Pentapetalae</taxon>
        <taxon>asterids</taxon>
        <taxon>lamiids</taxon>
        <taxon>Solanales</taxon>
        <taxon>Solanaceae</taxon>
        <taxon>Solanoideae</taxon>
        <taxon>Datureae</taxon>
        <taxon>Datura</taxon>
    </lineage>
</organism>